<feature type="region of interest" description="Disordered" evidence="1">
    <location>
        <begin position="237"/>
        <end position="281"/>
    </location>
</feature>
<evidence type="ECO:0000313" key="5">
    <source>
        <dbReference type="Proteomes" id="UP000509702"/>
    </source>
</evidence>
<feature type="domain" description="SH3b" evidence="3">
    <location>
        <begin position="284"/>
        <end position="348"/>
    </location>
</feature>
<gene>
    <name evidence="4" type="ORF">HUE56_09300</name>
</gene>
<keyword evidence="2" id="KW-0732">Signal</keyword>
<dbReference type="PROSITE" id="PS51257">
    <property type="entry name" value="PROKAR_LIPOPROTEIN"/>
    <property type="match status" value="1"/>
</dbReference>
<dbReference type="AlphaFoldDB" id="A0A6N1AGU3"/>
<feature type="chain" id="PRO_5028918021" evidence="2">
    <location>
        <begin position="29"/>
        <end position="349"/>
    </location>
</feature>
<feature type="domain" description="SH3b" evidence="3">
    <location>
        <begin position="170"/>
        <end position="235"/>
    </location>
</feature>
<evidence type="ECO:0000259" key="3">
    <source>
        <dbReference type="SMART" id="SM00287"/>
    </source>
</evidence>
<protein>
    <submittedName>
        <fullName evidence="4">SH3 domain-containing protein</fullName>
    </submittedName>
</protein>
<evidence type="ECO:0000313" key="4">
    <source>
        <dbReference type="EMBL" id="QKS50740.1"/>
    </source>
</evidence>
<sequence length="349" mass="35631">MGRVRRNSTLRFAAAALLLSACTAGALAQTPANTPADRLTPAAAPIVSLPRLTPTQTLSPPLSPGVVWEHPPEAPAPLSPPGPRPAPAGPAAGRAPAPPTAVKPPDAKPAEAPPAIAVPPLPPIKPQINPLGDVALRPAPAATAEKPVAEKPITAEPPTKPPAKPPTAAPARRSVTATAGIYLRATPDADGRVLDTVEKGEQVTAFGPPVDGWQRVGRDGKPQGYVASDYLAEAAPNRTANAEPTAAARTAAPKPGRYAKADPEDRGCALPGDLPERAQHPRLSGGTVARLRAAGNLRVAPVCDAKVLDVLDAGERVTVLEAVGGWYKVGRKGKALGYVGAALLAPLKR</sequence>
<feature type="compositionally biased region" description="Low complexity" evidence="1">
    <location>
        <begin position="50"/>
        <end position="60"/>
    </location>
</feature>
<feature type="compositionally biased region" description="Pro residues" evidence="1">
    <location>
        <begin position="158"/>
        <end position="168"/>
    </location>
</feature>
<feature type="compositionally biased region" description="Low complexity" evidence="1">
    <location>
        <begin position="237"/>
        <end position="253"/>
    </location>
</feature>
<evidence type="ECO:0000256" key="2">
    <source>
        <dbReference type="SAM" id="SignalP"/>
    </source>
</evidence>
<keyword evidence="5" id="KW-1185">Reference proteome</keyword>
<dbReference type="SMART" id="SM00287">
    <property type="entry name" value="SH3b"/>
    <property type="match status" value="2"/>
</dbReference>
<feature type="region of interest" description="Disordered" evidence="1">
    <location>
        <begin position="138"/>
        <end position="175"/>
    </location>
</feature>
<dbReference type="Gene3D" id="2.30.30.40">
    <property type="entry name" value="SH3 Domains"/>
    <property type="match status" value="2"/>
</dbReference>
<dbReference type="InterPro" id="IPR003646">
    <property type="entry name" value="SH3-like_bac-type"/>
</dbReference>
<dbReference type="EMBL" id="CP054619">
    <property type="protein sequence ID" value="QKS50740.1"/>
    <property type="molecule type" value="Genomic_DNA"/>
</dbReference>
<organism evidence="4 5">
    <name type="scientific">Azospirillum oryzae</name>
    <dbReference type="NCBI Taxonomy" id="286727"/>
    <lineage>
        <taxon>Bacteria</taxon>
        <taxon>Pseudomonadati</taxon>
        <taxon>Pseudomonadota</taxon>
        <taxon>Alphaproteobacteria</taxon>
        <taxon>Rhodospirillales</taxon>
        <taxon>Azospirillaceae</taxon>
        <taxon>Azospirillum</taxon>
    </lineage>
</organism>
<feature type="region of interest" description="Disordered" evidence="1">
    <location>
        <begin position="50"/>
        <end position="124"/>
    </location>
</feature>
<dbReference type="RefSeq" id="WP_149201652.1">
    <property type="nucleotide sequence ID" value="NZ_CP054619.1"/>
</dbReference>
<evidence type="ECO:0000256" key="1">
    <source>
        <dbReference type="SAM" id="MobiDB-lite"/>
    </source>
</evidence>
<dbReference type="Pfam" id="PF08239">
    <property type="entry name" value="SH3_3"/>
    <property type="match status" value="2"/>
</dbReference>
<dbReference type="KEGG" id="aoz:HUE56_09300"/>
<dbReference type="Proteomes" id="UP000509702">
    <property type="component" value="Chromosome"/>
</dbReference>
<name>A0A6N1AGU3_9PROT</name>
<dbReference type="OrthoDB" id="7301525at2"/>
<proteinExistence type="predicted"/>
<reference evidence="4 5" key="1">
    <citation type="submission" date="2020-06" db="EMBL/GenBank/DDBJ databases">
        <title>Complete genome of Azosprillum oryzae KACC14407.</title>
        <authorList>
            <person name="Kim M."/>
            <person name="Park Y.-J."/>
            <person name="Shin J.-H."/>
        </authorList>
    </citation>
    <scope>NUCLEOTIDE SEQUENCE [LARGE SCALE GENOMIC DNA]</scope>
    <source>
        <strain evidence="4 5">KACC 14407</strain>
    </source>
</reference>
<accession>A0A6N1AGU3</accession>
<feature type="compositionally biased region" description="Pro residues" evidence="1">
    <location>
        <begin position="73"/>
        <end position="88"/>
    </location>
</feature>
<feature type="signal peptide" evidence="2">
    <location>
        <begin position="1"/>
        <end position="28"/>
    </location>
</feature>